<dbReference type="PANTHER" id="PTHR48104:SF30">
    <property type="entry name" value="METACASPASE-1"/>
    <property type="match status" value="1"/>
</dbReference>
<comment type="similarity">
    <text evidence="1">Belongs to the peptidase C14B family.</text>
</comment>
<evidence type="ECO:0000313" key="3">
    <source>
        <dbReference type="EMBL" id="KAK0455592.1"/>
    </source>
</evidence>
<keyword evidence="4" id="KW-1185">Reference proteome</keyword>
<dbReference type="Proteomes" id="UP001175211">
    <property type="component" value="Unassembled WGS sequence"/>
</dbReference>
<dbReference type="AlphaFoldDB" id="A0AA39K744"/>
<dbReference type="GO" id="GO:0006508">
    <property type="term" value="P:proteolysis"/>
    <property type="evidence" value="ECO:0007669"/>
    <property type="project" value="InterPro"/>
</dbReference>
<dbReference type="GO" id="GO:0004197">
    <property type="term" value="F:cysteine-type endopeptidase activity"/>
    <property type="evidence" value="ECO:0007669"/>
    <property type="project" value="InterPro"/>
</dbReference>
<gene>
    <name evidence="3" type="ORF">EV420DRAFT_1692045</name>
</gene>
<protein>
    <recommendedName>
        <fullName evidence="2">Peptidase C14 caspase domain-containing protein</fullName>
    </recommendedName>
</protein>
<organism evidence="3 4">
    <name type="scientific">Armillaria tabescens</name>
    <name type="common">Ringless honey mushroom</name>
    <name type="synonym">Agaricus tabescens</name>
    <dbReference type="NCBI Taxonomy" id="1929756"/>
    <lineage>
        <taxon>Eukaryota</taxon>
        <taxon>Fungi</taxon>
        <taxon>Dikarya</taxon>
        <taxon>Basidiomycota</taxon>
        <taxon>Agaricomycotina</taxon>
        <taxon>Agaricomycetes</taxon>
        <taxon>Agaricomycetidae</taxon>
        <taxon>Agaricales</taxon>
        <taxon>Marasmiineae</taxon>
        <taxon>Physalacriaceae</taxon>
        <taxon>Desarmillaria</taxon>
    </lineage>
</organism>
<evidence type="ECO:0000256" key="1">
    <source>
        <dbReference type="ARBA" id="ARBA00009005"/>
    </source>
</evidence>
<dbReference type="RefSeq" id="XP_060329102.1">
    <property type="nucleotide sequence ID" value="XM_060479356.1"/>
</dbReference>
<evidence type="ECO:0000313" key="4">
    <source>
        <dbReference type="Proteomes" id="UP001175211"/>
    </source>
</evidence>
<feature type="domain" description="Peptidase C14 caspase" evidence="2">
    <location>
        <begin position="109"/>
        <end position="378"/>
    </location>
</feature>
<dbReference type="GeneID" id="85362904"/>
<dbReference type="InterPro" id="IPR011600">
    <property type="entry name" value="Pept_C14_caspase"/>
</dbReference>
<proteinExistence type="inferred from homology"/>
<dbReference type="InterPro" id="IPR050452">
    <property type="entry name" value="Metacaspase"/>
</dbReference>
<reference evidence="3" key="1">
    <citation type="submission" date="2023-06" db="EMBL/GenBank/DDBJ databases">
        <authorList>
            <consortium name="Lawrence Berkeley National Laboratory"/>
            <person name="Ahrendt S."/>
            <person name="Sahu N."/>
            <person name="Indic B."/>
            <person name="Wong-Bajracharya J."/>
            <person name="Merenyi Z."/>
            <person name="Ke H.-M."/>
            <person name="Monk M."/>
            <person name="Kocsube S."/>
            <person name="Drula E."/>
            <person name="Lipzen A."/>
            <person name="Balint B."/>
            <person name="Henrissat B."/>
            <person name="Andreopoulos B."/>
            <person name="Martin F.M."/>
            <person name="Harder C.B."/>
            <person name="Rigling D."/>
            <person name="Ford K.L."/>
            <person name="Foster G.D."/>
            <person name="Pangilinan J."/>
            <person name="Papanicolaou A."/>
            <person name="Barry K."/>
            <person name="LaButti K."/>
            <person name="Viragh M."/>
            <person name="Koriabine M."/>
            <person name="Yan M."/>
            <person name="Riley R."/>
            <person name="Champramary S."/>
            <person name="Plett K.L."/>
            <person name="Tsai I.J."/>
            <person name="Slot J."/>
            <person name="Sipos G."/>
            <person name="Plett J."/>
            <person name="Nagy L.G."/>
            <person name="Grigoriev I.V."/>
        </authorList>
    </citation>
    <scope>NUCLEOTIDE SEQUENCE</scope>
    <source>
        <strain evidence="3">CCBAS 213</strain>
    </source>
</reference>
<dbReference type="Gene3D" id="3.40.50.1460">
    <property type="match status" value="2"/>
</dbReference>
<comment type="caution">
    <text evidence="3">The sequence shown here is derived from an EMBL/GenBank/DDBJ whole genome shotgun (WGS) entry which is preliminary data.</text>
</comment>
<accession>A0AA39K744</accession>
<evidence type="ECO:0000259" key="2">
    <source>
        <dbReference type="Pfam" id="PF00656"/>
    </source>
</evidence>
<sequence length="399" mass="45557">MLHTADERWKDFPGYRSVSSKDWEPDMDSHVILAACQSDEVVMEVKGREGFGGAFTKELVRVLGSTDCKEETTYDDLIRLLNQLPYQMPLADGTRRSKPIFNRASSRFWAVLIGIDAYKRNPLRGRVSDALLIKSYLTNDLGVPENRIQCLLGSTYPDPDDPKSMPSRANILDTLYGLANNPEIKRGDSIIVYFSGAGCYYRCSEHLYTVKCPSGFCPTEVLWPIDRNTRDADGNWIPDISDRELNSLFAWICRAKGHKITFIVDSGYSGAMNRGQQPRICSTTFKLTSNAFLESILHAADERWKHFLGYQSVLSKDWRPDTDSHVILAACRSLEMYGRNGYSRIFTEILLRVLRSTGWKKEMTYDDLVNLMSQSLSARFSLVPFPRVSGKRMKERLWY</sequence>
<dbReference type="EMBL" id="JAUEPS010000024">
    <property type="protein sequence ID" value="KAK0455592.1"/>
    <property type="molecule type" value="Genomic_DNA"/>
</dbReference>
<dbReference type="PANTHER" id="PTHR48104">
    <property type="entry name" value="METACASPASE-4"/>
    <property type="match status" value="1"/>
</dbReference>
<name>A0AA39K744_ARMTA</name>
<dbReference type="Pfam" id="PF00656">
    <property type="entry name" value="Peptidase_C14"/>
    <property type="match status" value="1"/>
</dbReference>
<dbReference type="GO" id="GO:0005737">
    <property type="term" value="C:cytoplasm"/>
    <property type="evidence" value="ECO:0007669"/>
    <property type="project" value="TreeGrafter"/>
</dbReference>